<dbReference type="InterPro" id="IPR040455">
    <property type="entry name" value="Atg6_BARA"/>
</dbReference>
<dbReference type="EMBL" id="MBFR01000085">
    <property type="protein sequence ID" value="PVU94558.1"/>
    <property type="molecule type" value="Genomic_DNA"/>
</dbReference>
<dbReference type="GO" id="GO:0043548">
    <property type="term" value="F:phosphatidylinositol 3-kinase binding"/>
    <property type="evidence" value="ECO:0007669"/>
    <property type="project" value="TreeGrafter"/>
</dbReference>
<dbReference type="GO" id="GO:0034271">
    <property type="term" value="C:phosphatidylinositol 3-kinase complex, class III, type I"/>
    <property type="evidence" value="ECO:0007669"/>
    <property type="project" value="TreeGrafter"/>
</dbReference>
<reference evidence="5 6" key="1">
    <citation type="journal article" date="2018" name="MBio">
        <title>Comparative Genomics Reveals the Core Gene Toolbox for the Fungus-Insect Symbiosis.</title>
        <authorList>
            <person name="Wang Y."/>
            <person name="Stata M."/>
            <person name="Wang W."/>
            <person name="Stajich J.E."/>
            <person name="White M.M."/>
            <person name="Moncalvo J.M."/>
        </authorList>
    </citation>
    <scope>NUCLEOTIDE SEQUENCE [LARGE SCALE GENOMIC DNA]</scope>
    <source>
        <strain evidence="5 6">SWE-8-4</strain>
    </source>
</reference>
<dbReference type="GO" id="GO:0000407">
    <property type="term" value="C:phagophore assembly site"/>
    <property type="evidence" value="ECO:0007669"/>
    <property type="project" value="TreeGrafter"/>
</dbReference>
<dbReference type="InterPro" id="IPR007243">
    <property type="entry name" value="Atg6/Beclin"/>
</dbReference>
<accession>A0A2T9YQC2</accession>
<evidence type="ECO:0000256" key="3">
    <source>
        <dbReference type="SAM" id="MobiDB-lite"/>
    </source>
</evidence>
<dbReference type="STRING" id="133385.A0A2T9YQC2"/>
<keyword evidence="2" id="KW-0175">Coiled coil</keyword>
<dbReference type="Gene3D" id="1.10.418.40">
    <property type="entry name" value="Autophagy protein 6/Beclin 1"/>
    <property type="match status" value="1"/>
</dbReference>
<dbReference type="PANTHER" id="PTHR12768">
    <property type="entry name" value="BECLIN 1"/>
    <property type="match status" value="1"/>
</dbReference>
<feature type="region of interest" description="Disordered" evidence="3">
    <location>
        <begin position="255"/>
        <end position="281"/>
    </location>
</feature>
<gene>
    <name evidence="5" type="ORF">BB561_002457</name>
</gene>
<dbReference type="GO" id="GO:0006995">
    <property type="term" value="P:cellular response to nitrogen starvation"/>
    <property type="evidence" value="ECO:0007669"/>
    <property type="project" value="TreeGrafter"/>
</dbReference>
<dbReference type="GO" id="GO:0000045">
    <property type="term" value="P:autophagosome assembly"/>
    <property type="evidence" value="ECO:0007669"/>
    <property type="project" value="TreeGrafter"/>
</dbReference>
<name>A0A2T9YQC2_9FUNG</name>
<feature type="coiled-coil region" evidence="2">
    <location>
        <begin position="368"/>
        <end position="444"/>
    </location>
</feature>
<dbReference type="GO" id="GO:0034272">
    <property type="term" value="C:phosphatidylinositol 3-kinase complex, class III, type II"/>
    <property type="evidence" value="ECO:0007669"/>
    <property type="project" value="TreeGrafter"/>
</dbReference>
<keyword evidence="6" id="KW-1185">Reference proteome</keyword>
<dbReference type="GO" id="GO:0000423">
    <property type="term" value="P:mitophagy"/>
    <property type="evidence" value="ECO:0007669"/>
    <property type="project" value="TreeGrafter"/>
</dbReference>
<comment type="caution">
    <text evidence="5">The sequence shown here is derived from an EMBL/GenBank/DDBJ whole genome shotgun (WGS) entry which is preliminary data.</text>
</comment>
<dbReference type="PANTHER" id="PTHR12768:SF4">
    <property type="entry name" value="BECLIN-1"/>
    <property type="match status" value="1"/>
</dbReference>
<dbReference type="GO" id="GO:0030674">
    <property type="term" value="F:protein-macromolecule adaptor activity"/>
    <property type="evidence" value="ECO:0007669"/>
    <property type="project" value="TreeGrafter"/>
</dbReference>
<evidence type="ECO:0000259" key="4">
    <source>
        <dbReference type="Pfam" id="PF04111"/>
    </source>
</evidence>
<evidence type="ECO:0000256" key="2">
    <source>
        <dbReference type="SAM" id="Coils"/>
    </source>
</evidence>
<evidence type="ECO:0000313" key="5">
    <source>
        <dbReference type="EMBL" id="PVU94558.1"/>
    </source>
</evidence>
<comment type="similarity">
    <text evidence="1">Belongs to the beclin family.</text>
</comment>
<dbReference type="GO" id="GO:0045324">
    <property type="term" value="P:late endosome to vacuole transport"/>
    <property type="evidence" value="ECO:0007669"/>
    <property type="project" value="TreeGrafter"/>
</dbReference>
<dbReference type="InterPro" id="IPR038274">
    <property type="entry name" value="Atg6/Beclin_C_sf"/>
</dbReference>
<dbReference type="OrthoDB" id="20368at2759"/>
<feature type="compositionally biased region" description="Low complexity" evidence="3">
    <location>
        <begin position="259"/>
        <end position="277"/>
    </location>
</feature>
<evidence type="ECO:0000256" key="1">
    <source>
        <dbReference type="ARBA" id="ARBA00005965"/>
    </source>
</evidence>
<proteinExistence type="inferred from homology"/>
<dbReference type="Pfam" id="PF04111">
    <property type="entry name" value="APG6"/>
    <property type="match status" value="1"/>
</dbReference>
<sequence length="580" mass="66063">MLKCKKCKKSLSLPKSISQIDNEAIDLVQSSLPTPTSEPKIKQTIHNSALPADLSENNLLQLWSHLPEDYKKTLSEYTSKFKNLGDTKFSEAYGLVYYNTSDMVYILEASLAANQFFEPSFHQEPSGFTNKLDHINPLSNHAPYYENDLKPLAKNSPLPLEESSKASYDSHDFVDSITPAKNIKSSKNLLFSNKKIQDLHDSPFSIIEKNTLDSFIILDKNKSLNQGNIDCFQQNPSPNQTDYLSHYNDSAKVLNANDPKSPQNSSFNNSNSIKSPSVLQNSDKKSIQEYHMYENKNSLLDKTHSILDHPLCVECSKTLINLINSKILDLAEEHQSYLDLYQFYLNNNNQLTGYNFNSNDLTLNHDSKKTTNLELAELHKELDSLTAQDLEYDRTLDNLAKQLETLSEESNDLDNKINFSLLEKNELSAKLTSLNSEIDYLQHNYNKQSNLLFNLQQINVYNDLFTIKIFGANGQITSYDDSRSNLAIIGVINGFRLGRVDVDNIIFNYANSKTNNHYLINKGEITWPEINAAWGQCQLLLVTVARRLNYEFKDYKLIPMGSYSKIAKKLNNSEKSTFEL</sequence>
<dbReference type="Proteomes" id="UP000245383">
    <property type="component" value="Unassembled WGS sequence"/>
</dbReference>
<feature type="domain" description="Atg6 BARA" evidence="4">
    <location>
        <begin position="455"/>
        <end position="574"/>
    </location>
</feature>
<organism evidence="5 6">
    <name type="scientific">Smittium simulii</name>
    <dbReference type="NCBI Taxonomy" id="133385"/>
    <lineage>
        <taxon>Eukaryota</taxon>
        <taxon>Fungi</taxon>
        <taxon>Fungi incertae sedis</taxon>
        <taxon>Zoopagomycota</taxon>
        <taxon>Kickxellomycotina</taxon>
        <taxon>Harpellomycetes</taxon>
        <taxon>Harpellales</taxon>
        <taxon>Legeriomycetaceae</taxon>
        <taxon>Smittium</taxon>
    </lineage>
</organism>
<evidence type="ECO:0000313" key="6">
    <source>
        <dbReference type="Proteomes" id="UP000245383"/>
    </source>
</evidence>
<dbReference type="AlphaFoldDB" id="A0A2T9YQC2"/>
<protein>
    <recommendedName>
        <fullName evidence="4">Atg6 BARA domain-containing protein</fullName>
    </recommendedName>
</protein>